<reference evidence="2" key="1">
    <citation type="submission" date="2020-11" db="EMBL/GenBank/DDBJ databases">
        <authorList>
            <person name="Tran Van P."/>
        </authorList>
    </citation>
    <scope>NUCLEOTIDE SEQUENCE</scope>
</reference>
<keyword evidence="1" id="KW-0732">Signal</keyword>
<evidence type="ECO:0000313" key="2">
    <source>
        <dbReference type="EMBL" id="CAD7246219.1"/>
    </source>
</evidence>
<dbReference type="OrthoDB" id="2015831at2759"/>
<name>A0A7R9A2W5_9CRUS</name>
<keyword evidence="3" id="KW-1185">Reference proteome</keyword>
<dbReference type="SUPFAM" id="SSF52058">
    <property type="entry name" value="L domain-like"/>
    <property type="match status" value="1"/>
</dbReference>
<dbReference type="Proteomes" id="UP000677054">
    <property type="component" value="Unassembled WGS sequence"/>
</dbReference>
<dbReference type="EMBL" id="LR900589">
    <property type="protein sequence ID" value="CAD7246219.1"/>
    <property type="molecule type" value="Genomic_DNA"/>
</dbReference>
<evidence type="ECO:0008006" key="4">
    <source>
        <dbReference type="Google" id="ProtNLM"/>
    </source>
</evidence>
<dbReference type="Gene3D" id="3.80.10.10">
    <property type="entry name" value="Ribonuclease Inhibitor"/>
    <property type="match status" value="1"/>
</dbReference>
<dbReference type="AlphaFoldDB" id="A0A7R9A2W5"/>
<proteinExistence type="predicted"/>
<feature type="chain" id="PRO_5036402740" description="Methyltransferase FkbM domain-containing protein" evidence="1">
    <location>
        <begin position="24"/>
        <end position="274"/>
    </location>
</feature>
<protein>
    <recommendedName>
        <fullName evidence="4">Methyltransferase FkbM domain-containing protein</fullName>
    </recommendedName>
</protein>
<gene>
    <name evidence="2" type="ORF">DSTB1V02_LOCUS6075</name>
</gene>
<sequence length="274" mass="30785">MPKCLGLLSLFVFLLASFSGISGQNPCPEPSDILPCTCIHDESLNAGTVDCSEAGSIDEIFSVFNEAPWPHTEFTRFNLTYNEGIQEIPEGVFGEVSFEEIFIYRTPITNVHPGAILPLKDRLWDLRIGYGAMAGFPWNIIPELPNLVRISLYGNAFTVWPLLESDSVEIIILSGNSITFLEPGFHLPKLRVLDVDMQGAELGILRSFPIHQIPVTIFMIEMEDEIDRPNIMKLMREMGYVDLGMAAKDKIFVREYIVSPDMEMKPGKPLPMPY</sequence>
<evidence type="ECO:0000256" key="1">
    <source>
        <dbReference type="SAM" id="SignalP"/>
    </source>
</evidence>
<dbReference type="EMBL" id="CAJPEV010001072">
    <property type="protein sequence ID" value="CAG0890534.1"/>
    <property type="molecule type" value="Genomic_DNA"/>
</dbReference>
<evidence type="ECO:0000313" key="3">
    <source>
        <dbReference type="Proteomes" id="UP000677054"/>
    </source>
</evidence>
<organism evidence="2">
    <name type="scientific">Darwinula stevensoni</name>
    <dbReference type="NCBI Taxonomy" id="69355"/>
    <lineage>
        <taxon>Eukaryota</taxon>
        <taxon>Metazoa</taxon>
        <taxon>Ecdysozoa</taxon>
        <taxon>Arthropoda</taxon>
        <taxon>Crustacea</taxon>
        <taxon>Oligostraca</taxon>
        <taxon>Ostracoda</taxon>
        <taxon>Podocopa</taxon>
        <taxon>Podocopida</taxon>
        <taxon>Darwinulocopina</taxon>
        <taxon>Darwinuloidea</taxon>
        <taxon>Darwinulidae</taxon>
        <taxon>Darwinula</taxon>
    </lineage>
</organism>
<feature type="signal peptide" evidence="1">
    <location>
        <begin position="1"/>
        <end position="23"/>
    </location>
</feature>
<accession>A0A7R9A2W5</accession>
<dbReference type="InterPro" id="IPR032675">
    <property type="entry name" value="LRR_dom_sf"/>
</dbReference>